<proteinExistence type="predicted"/>
<evidence type="ECO:0000313" key="3">
    <source>
        <dbReference type="EMBL" id="OFW32382.1"/>
    </source>
</evidence>
<dbReference type="SUPFAM" id="SSF51735">
    <property type="entry name" value="NAD(P)-binding Rossmann-fold domains"/>
    <property type="match status" value="1"/>
</dbReference>
<dbReference type="InterPro" id="IPR050463">
    <property type="entry name" value="Gfo/Idh/MocA_oxidrdct_glycsds"/>
</dbReference>
<dbReference type="InterPro" id="IPR000683">
    <property type="entry name" value="Gfo/Idh/MocA-like_OxRdtase_N"/>
</dbReference>
<dbReference type="InterPro" id="IPR036291">
    <property type="entry name" value="NAD(P)-bd_dom_sf"/>
</dbReference>
<dbReference type="Pfam" id="PF01408">
    <property type="entry name" value="GFO_IDH_MocA"/>
    <property type="match status" value="1"/>
</dbReference>
<keyword evidence="1" id="KW-0560">Oxidoreductase</keyword>
<comment type="caution">
    <text evidence="3">The sequence shown here is derived from an EMBL/GenBank/DDBJ whole genome shotgun (WGS) entry which is preliminary data.</text>
</comment>
<dbReference type="SUPFAM" id="SSF55347">
    <property type="entry name" value="Glyceraldehyde-3-phosphate dehydrogenase-like, C-terminal domain"/>
    <property type="match status" value="1"/>
</dbReference>
<gene>
    <name evidence="3" type="ORF">A2074_07110</name>
</gene>
<accession>A0A1F2UH64</accession>
<dbReference type="Gene3D" id="3.30.360.10">
    <property type="entry name" value="Dihydrodipicolinate Reductase, domain 2"/>
    <property type="match status" value="1"/>
</dbReference>
<dbReference type="GO" id="GO:0000166">
    <property type="term" value="F:nucleotide binding"/>
    <property type="evidence" value="ECO:0007669"/>
    <property type="project" value="InterPro"/>
</dbReference>
<evidence type="ECO:0000259" key="2">
    <source>
        <dbReference type="Pfam" id="PF01408"/>
    </source>
</evidence>
<dbReference type="Proteomes" id="UP000178086">
    <property type="component" value="Unassembled WGS sequence"/>
</dbReference>
<dbReference type="PANTHER" id="PTHR43818:SF11">
    <property type="entry name" value="BCDNA.GH03377"/>
    <property type="match status" value="1"/>
</dbReference>
<reference evidence="3 4" key="1">
    <citation type="journal article" date="2016" name="Nat. Commun.">
        <title>Thousands of microbial genomes shed light on interconnected biogeochemical processes in an aquifer system.</title>
        <authorList>
            <person name="Anantharaman K."/>
            <person name="Brown C.T."/>
            <person name="Hug L.A."/>
            <person name="Sharon I."/>
            <person name="Castelle C.J."/>
            <person name="Probst A.J."/>
            <person name="Thomas B.C."/>
            <person name="Singh A."/>
            <person name="Wilkins M.J."/>
            <person name="Karaoz U."/>
            <person name="Brodie E.L."/>
            <person name="Williams K.H."/>
            <person name="Hubbard S.S."/>
            <person name="Banfield J.F."/>
        </authorList>
    </citation>
    <scope>NUCLEOTIDE SEQUENCE [LARGE SCALE GENOMIC DNA]</scope>
</reference>
<feature type="domain" description="Gfo/Idh/MocA-like oxidoreductase N-terminal" evidence="2">
    <location>
        <begin position="73"/>
        <end position="136"/>
    </location>
</feature>
<sequence length="405" mass="45592">MITQVQILPSFYQLQRLGVVGDIHVCALDSTPLKALAGDEMLKRAFPNQSFTAHPSLETDPSKKFPDMFKEVVAKLPKHSIVVVAMPDQLHYVVLQEAIKYEHHICCVKPLVLKYAQAIEIEEQAYEKGLVIGVEYHKRLDDRALVARRQYREGLFGEFKMGHAELNEPYYYRHSNFMNWCTCENSDMFTYVGCHYVDQVHFITGLMPSAISVYGIKDSYPNGNEGYLWTDARVIWENGACLHVTNVMGYPDQGPGGNFQGLRMYCAGKDRNGMLVHNDQYRGLEYCYVTDSVDGKYYHEPSPDYFKYIDLGGGGLVPVGYGYRSIDYIVRNISKAIAASEGATENQSLKKRQELIKQFDADGVMATPANSAYNELVMEAGRLSITDGGKEVTITYGDKAGVKIK</sequence>
<protein>
    <recommendedName>
        <fullName evidence="2">Gfo/Idh/MocA-like oxidoreductase N-terminal domain-containing protein</fullName>
    </recommendedName>
</protein>
<dbReference type="EMBL" id="MELI01000097">
    <property type="protein sequence ID" value="OFW32382.1"/>
    <property type="molecule type" value="Genomic_DNA"/>
</dbReference>
<dbReference type="PANTHER" id="PTHR43818">
    <property type="entry name" value="BCDNA.GH03377"/>
    <property type="match status" value="1"/>
</dbReference>
<evidence type="ECO:0000313" key="4">
    <source>
        <dbReference type="Proteomes" id="UP000178086"/>
    </source>
</evidence>
<dbReference type="Gene3D" id="3.40.50.720">
    <property type="entry name" value="NAD(P)-binding Rossmann-like Domain"/>
    <property type="match status" value="1"/>
</dbReference>
<name>A0A1F2UH64_9ACTN</name>
<evidence type="ECO:0000256" key="1">
    <source>
        <dbReference type="ARBA" id="ARBA00023002"/>
    </source>
</evidence>
<dbReference type="GO" id="GO:0016491">
    <property type="term" value="F:oxidoreductase activity"/>
    <property type="evidence" value="ECO:0007669"/>
    <property type="project" value="UniProtKB-KW"/>
</dbReference>
<organism evidence="3 4">
    <name type="scientific">Candidatus Aquicultor primus</name>
    <dbReference type="NCBI Taxonomy" id="1797195"/>
    <lineage>
        <taxon>Bacteria</taxon>
        <taxon>Bacillati</taxon>
        <taxon>Actinomycetota</taxon>
        <taxon>Candidatus Aquicultoria</taxon>
        <taxon>Candidatus Aquicultorales</taxon>
        <taxon>Candidatus Aquicultoraceae</taxon>
        <taxon>Candidatus Aquicultor</taxon>
    </lineage>
</organism>
<dbReference type="AlphaFoldDB" id="A0A1F2UH64"/>